<dbReference type="InterPro" id="IPR005467">
    <property type="entry name" value="His_kinase_dom"/>
</dbReference>
<proteinExistence type="predicted"/>
<keyword evidence="9" id="KW-1133">Transmembrane helix</keyword>
<keyword evidence="7 11" id="KW-0418">Kinase</keyword>
<dbReference type="InterPro" id="IPR050980">
    <property type="entry name" value="2C_sensor_his_kinase"/>
</dbReference>
<dbReference type="PANTHER" id="PTHR44936:SF10">
    <property type="entry name" value="SENSOR PROTEIN RSTB"/>
    <property type="match status" value="1"/>
</dbReference>
<keyword evidence="5" id="KW-0808">Transferase</keyword>
<keyword evidence="12" id="KW-1185">Reference proteome</keyword>
<name>A0A432M477_9GAMM</name>
<dbReference type="Proteomes" id="UP000274358">
    <property type="component" value="Unassembled WGS sequence"/>
</dbReference>
<dbReference type="Pfam" id="PF00512">
    <property type="entry name" value="HisKA"/>
    <property type="match status" value="1"/>
</dbReference>
<gene>
    <name evidence="11" type="ORF">EKH80_14065</name>
</gene>
<keyword evidence="8" id="KW-0067">ATP-binding</keyword>
<dbReference type="EC" id="2.7.13.3" evidence="3"/>
<dbReference type="Gene3D" id="1.10.287.130">
    <property type="match status" value="1"/>
</dbReference>
<evidence type="ECO:0000256" key="6">
    <source>
        <dbReference type="ARBA" id="ARBA00022741"/>
    </source>
</evidence>
<comment type="catalytic activity">
    <reaction evidence="1">
        <text>ATP + protein L-histidine = ADP + protein N-phospho-L-histidine.</text>
        <dbReference type="EC" id="2.7.13.3"/>
    </reaction>
</comment>
<dbReference type="AlphaFoldDB" id="A0A432M477"/>
<evidence type="ECO:0000256" key="8">
    <source>
        <dbReference type="ARBA" id="ARBA00022840"/>
    </source>
</evidence>
<comment type="caution">
    <text evidence="11">The sequence shown here is derived from an EMBL/GenBank/DDBJ whole genome shotgun (WGS) entry which is preliminary data.</text>
</comment>
<feature type="transmembrane region" description="Helical" evidence="9">
    <location>
        <begin position="48"/>
        <end position="66"/>
    </location>
</feature>
<dbReference type="SMART" id="SM00388">
    <property type="entry name" value="HisKA"/>
    <property type="match status" value="1"/>
</dbReference>
<dbReference type="PROSITE" id="PS50109">
    <property type="entry name" value="HIS_KIN"/>
    <property type="match status" value="1"/>
</dbReference>
<dbReference type="SUPFAM" id="SSF47384">
    <property type="entry name" value="Homodimeric domain of signal transducing histidine kinase"/>
    <property type="match status" value="1"/>
</dbReference>
<evidence type="ECO:0000256" key="7">
    <source>
        <dbReference type="ARBA" id="ARBA00022777"/>
    </source>
</evidence>
<sequence>MTITTGAQVPRAERLRGGFQRRLLLIFGMQLVAVVVVCLMGYYNVAPAVAVVLLIVIVSGLTWLATERIWRQVSALARWVGDWKEGQTDLDALQSDRLRQTDSDIATLARGFHNFASRIAGYNERERNFTRDASHELRSPLTVIKMSTDMLSDEAGMSEFGKRSVQRIRRATREMESLVEALLILAREADNGQSEQEFVVNDVLRDELANAREMLHGHPIELRLEEPAKFALHGSPRVFAVLCWQLIRHASQYTGQGVVQVTVLPGMVSVSAVAGGEQVPHAAGQRGFEYAIAQRISERFAWPLSLHVQGGNRYVAEIRFPKPMPVSA</sequence>
<evidence type="ECO:0000256" key="1">
    <source>
        <dbReference type="ARBA" id="ARBA00000085"/>
    </source>
</evidence>
<comment type="subcellular location">
    <subcellularLocation>
        <location evidence="2">Cell membrane</location>
        <topology evidence="2">Multi-pass membrane protein</topology>
    </subcellularLocation>
</comment>
<keyword evidence="9" id="KW-0812">Transmembrane</keyword>
<dbReference type="RefSeq" id="WP_126685413.1">
    <property type="nucleotide sequence ID" value="NZ_RYYV01000010.1"/>
</dbReference>
<dbReference type="GO" id="GO:0005886">
    <property type="term" value="C:plasma membrane"/>
    <property type="evidence" value="ECO:0007669"/>
    <property type="project" value="UniProtKB-SubCell"/>
</dbReference>
<dbReference type="CDD" id="cd00082">
    <property type="entry name" value="HisKA"/>
    <property type="match status" value="1"/>
</dbReference>
<keyword evidence="9" id="KW-0472">Membrane</keyword>
<evidence type="ECO:0000256" key="4">
    <source>
        <dbReference type="ARBA" id="ARBA00022475"/>
    </source>
</evidence>
<dbReference type="OrthoDB" id="9121563at2"/>
<dbReference type="GO" id="GO:0000155">
    <property type="term" value="F:phosphorelay sensor kinase activity"/>
    <property type="evidence" value="ECO:0007669"/>
    <property type="project" value="InterPro"/>
</dbReference>
<protein>
    <recommendedName>
        <fullName evidence="3">histidine kinase</fullName>
        <ecNumber evidence="3">2.7.13.3</ecNumber>
    </recommendedName>
</protein>
<evidence type="ECO:0000256" key="3">
    <source>
        <dbReference type="ARBA" id="ARBA00012438"/>
    </source>
</evidence>
<dbReference type="EMBL" id="RYYV01000010">
    <property type="protein sequence ID" value="RUL73963.1"/>
    <property type="molecule type" value="Genomic_DNA"/>
</dbReference>
<dbReference type="GO" id="GO:0005524">
    <property type="term" value="F:ATP binding"/>
    <property type="evidence" value="ECO:0007669"/>
    <property type="project" value="UniProtKB-KW"/>
</dbReference>
<evidence type="ECO:0000256" key="9">
    <source>
        <dbReference type="SAM" id="Phobius"/>
    </source>
</evidence>
<evidence type="ECO:0000256" key="5">
    <source>
        <dbReference type="ARBA" id="ARBA00022679"/>
    </source>
</evidence>
<evidence type="ECO:0000259" key="10">
    <source>
        <dbReference type="PROSITE" id="PS50109"/>
    </source>
</evidence>
<feature type="transmembrane region" description="Helical" evidence="9">
    <location>
        <begin position="23"/>
        <end position="42"/>
    </location>
</feature>
<organism evidence="11 12">
    <name type="scientific">Dyella choica</name>
    <dbReference type="NCBI Taxonomy" id="1927959"/>
    <lineage>
        <taxon>Bacteria</taxon>
        <taxon>Pseudomonadati</taxon>
        <taxon>Pseudomonadota</taxon>
        <taxon>Gammaproteobacteria</taxon>
        <taxon>Lysobacterales</taxon>
        <taxon>Rhodanobacteraceae</taxon>
        <taxon>Dyella</taxon>
    </lineage>
</organism>
<keyword evidence="4" id="KW-1003">Cell membrane</keyword>
<evidence type="ECO:0000313" key="12">
    <source>
        <dbReference type="Proteomes" id="UP000274358"/>
    </source>
</evidence>
<accession>A0A432M477</accession>
<evidence type="ECO:0000313" key="11">
    <source>
        <dbReference type="EMBL" id="RUL73963.1"/>
    </source>
</evidence>
<feature type="domain" description="Histidine kinase" evidence="10">
    <location>
        <begin position="132"/>
        <end position="324"/>
    </location>
</feature>
<dbReference type="InterPro" id="IPR003661">
    <property type="entry name" value="HisK_dim/P_dom"/>
</dbReference>
<dbReference type="PANTHER" id="PTHR44936">
    <property type="entry name" value="SENSOR PROTEIN CREC"/>
    <property type="match status" value="1"/>
</dbReference>
<keyword evidence="6" id="KW-0547">Nucleotide-binding</keyword>
<reference evidence="11 12" key="1">
    <citation type="submission" date="2018-12" db="EMBL/GenBank/DDBJ databases">
        <title>Dyella dinghuensis sp. nov. DHOA06 and Dyella choica sp. nov. 4M-K27, isolated from forest soil.</title>
        <authorList>
            <person name="Qiu L.-H."/>
            <person name="Gao Z.-H."/>
        </authorList>
    </citation>
    <scope>NUCLEOTIDE SEQUENCE [LARGE SCALE GENOMIC DNA]</scope>
    <source>
        <strain evidence="11 12">4M-K27</strain>
    </source>
</reference>
<dbReference type="InterPro" id="IPR036097">
    <property type="entry name" value="HisK_dim/P_sf"/>
</dbReference>
<evidence type="ECO:0000256" key="2">
    <source>
        <dbReference type="ARBA" id="ARBA00004651"/>
    </source>
</evidence>